<evidence type="ECO:0000256" key="4">
    <source>
        <dbReference type="ARBA" id="ARBA00022597"/>
    </source>
</evidence>
<dbReference type="GO" id="GO:0005737">
    <property type="term" value="C:cytoplasm"/>
    <property type="evidence" value="ECO:0007669"/>
    <property type="project" value="UniProtKB-SubCell"/>
</dbReference>
<evidence type="ECO:0000259" key="8">
    <source>
        <dbReference type="PROSITE" id="PS51101"/>
    </source>
</evidence>
<evidence type="ECO:0000256" key="6">
    <source>
        <dbReference type="ARBA" id="ARBA00022683"/>
    </source>
</evidence>
<dbReference type="InterPro" id="IPR004720">
    <property type="entry name" value="PTS_IIB_sorbose-sp"/>
</dbReference>
<keyword evidence="3" id="KW-0963">Cytoplasm</keyword>
<dbReference type="InterPro" id="IPR036667">
    <property type="entry name" value="PTS_IIB_sorbose-sp_sf"/>
</dbReference>
<keyword evidence="2" id="KW-0813">Transport</keyword>
<dbReference type="AlphaFoldDB" id="A0A0F4L7C7"/>
<evidence type="ECO:0000256" key="2">
    <source>
        <dbReference type="ARBA" id="ARBA00022448"/>
    </source>
</evidence>
<dbReference type="SUPFAM" id="SSF52728">
    <property type="entry name" value="PTS IIb component"/>
    <property type="match status" value="1"/>
</dbReference>
<comment type="caution">
    <text evidence="9">The sequence shown here is derived from an EMBL/GenBank/DDBJ whole genome shotgun (WGS) entry which is preliminary data.</text>
</comment>
<accession>A0A0F4L7C7</accession>
<keyword evidence="6" id="KW-0598">Phosphotransferase system</keyword>
<keyword evidence="4" id="KW-0762">Sugar transport</keyword>
<evidence type="ECO:0000313" key="9">
    <source>
        <dbReference type="EMBL" id="KJY54535.1"/>
    </source>
</evidence>
<protein>
    <submittedName>
        <fullName evidence="9">PTS Man IIB</fullName>
    </submittedName>
</protein>
<dbReference type="OrthoDB" id="9788818at2"/>
<comment type="subcellular location">
    <subcellularLocation>
        <location evidence="1">Cytoplasm</location>
    </subcellularLocation>
</comment>
<feature type="domain" description="PTS EIIB type-4" evidence="8">
    <location>
        <begin position="1"/>
        <end position="162"/>
    </location>
</feature>
<proteinExistence type="predicted"/>
<dbReference type="Gene3D" id="3.40.35.10">
    <property type="entry name" value="Phosphotransferase system, sorbose subfamily IIB component"/>
    <property type="match status" value="1"/>
</dbReference>
<evidence type="ECO:0000256" key="7">
    <source>
        <dbReference type="ARBA" id="ARBA00022777"/>
    </source>
</evidence>
<organism evidence="9 10">
    <name type="scientific">Lactobacillus kullabergensis</name>
    <dbReference type="NCBI Taxonomy" id="1218493"/>
    <lineage>
        <taxon>Bacteria</taxon>
        <taxon>Bacillati</taxon>
        <taxon>Bacillota</taxon>
        <taxon>Bacilli</taxon>
        <taxon>Lactobacillales</taxon>
        <taxon>Lactobacillaceae</taxon>
        <taxon>Lactobacillus</taxon>
    </lineage>
</organism>
<keyword evidence="5" id="KW-0808">Transferase</keyword>
<evidence type="ECO:0000256" key="3">
    <source>
        <dbReference type="ARBA" id="ARBA00022490"/>
    </source>
</evidence>
<evidence type="ECO:0000256" key="5">
    <source>
        <dbReference type="ARBA" id="ARBA00022679"/>
    </source>
</evidence>
<dbReference type="GO" id="GO:0009401">
    <property type="term" value="P:phosphoenolpyruvate-dependent sugar phosphotransferase system"/>
    <property type="evidence" value="ECO:0007669"/>
    <property type="project" value="UniProtKB-KW"/>
</dbReference>
<evidence type="ECO:0000313" key="10">
    <source>
        <dbReference type="Proteomes" id="UP000033533"/>
    </source>
</evidence>
<dbReference type="EMBL" id="JXBY01000025">
    <property type="protein sequence ID" value="KJY54535.1"/>
    <property type="molecule type" value="Genomic_DNA"/>
</dbReference>
<dbReference type="GO" id="GO:0008982">
    <property type="term" value="F:protein-N(PI)-phosphohistidine-sugar phosphotransferase activity"/>
    <property type="evidence" value="ECO:0007669"/>
    <property type="project" value="InterPro"/>
</dbReference>
<dbReference type="PROSITE" id="PS51101">
    <property type="entry name" value="PTS_EIIB_TYPE_4"/>
    <property type="match status" value="1"/>
</dbReference>
<dbReference type="PATRIC" id="fig|1218493.3.peg.1631"/>
<gene>
    <name evidence="9" type="ORF">JF76_15580</name>
</gene>
<dbReference type="RefSeq" id="WP_045928542.1">
    <property type="nucleotide sequence ID" value="NZ_JBHSZS010000026.1"/>
</dbReference>
<reference evidence="9 10" key="1">
    <citation type="submission" date="2014-12" db="EMBL/GenBank/DDBJ databases">
        <title>Comparative genomics of the lactic acid bacteria isolated from the honey bee gut.</title>
        <authorList>
            <person name="Ellegaard K.M."/>
            <person name="Tamarit D."/>
            <person name="Javelind E."/>
            <person name="Olofsson T."/>
            <person name="Andersson S.G."/>
            <person name="Vasquez A."/>
        </authorList>
    </citation>
    <scope>NUCLEOTIDE SEQUENCE [LARGE SCALE GENOMIC DNA]</scope>
    <source>
        <strain evidence="9 10">Biut2</strain>
    </source>
</reference>
<name>A0A0F4L7C7_9LACO</name>
<sequence>MISLLRADDRLVHGLVAVSWTNQLHPDILLVANDHAANDAMTKMTMKLAKPAGVTLGIKDLKTSAKILNSSKYANKKIFVVTINVQDAFELKQQVSGINKVNIGTAGIHYENAVSVLPQIKMTAEEFKYAKQLNDQGVEVFAQVTPTAESLNYSGIAKAFNK</sequence>
<dbReference type="Pfam" id="PF03830">
    <property type="entry name" value="PTSIIB_sorb"/>
    <property type="match status" value="1"/>
</dbReference>
<dbReference type="GO" id="GO:0016301">
    <property type="term" value="F:kinase activity"/>
    <property type="evidence" value="ECO:0007669"/>
    <property type="project" value="UniProtKB-KW"/>
</dbReference>
<dbReference type="STRING" id="1218493.JF76_15580"/>
<dbReference type="Proteomes" id="UP000033533">
    <property type="component" value="Unassembled WGS sequence"/>
</dbReference>
<evidence type="ECO:0000256" key="1">
    <source>
        <dbReference type="ARBA" id="ARBA00004496"/>
    </source>
</evidence>
<keyword evidence="7" id="KW-0418">Kinase</keyword>
<dbReference type="HOGENOM" id="CLU_116175_2_0_9"/>